<dbReference type="InterPro" id="IPR017871">
    <property type="entry name" value="ABC_transporter-like_CS"/>
</dbReference>
<evidence type="ECO:0000313" key="6">
    <source>
        <dbReference type="EMBL" id="MDF8265085.1"/>
    </source>
</evidence>
<dbReference type="GO" id="GO:0005524">
    <property type="term" value="F:ATP binding"/>
    <property type="evidence" value="ECO:0007669"/>
    <property type="project" value="UniProtKB-KW"/>
</dbReference>
<evidence type="ECO:0000256" key="3">
    <source>
        <dbReference type="ARBA" id="ARBA00022741"/>
    </source>
</evidence>
<dbReference type="PANTHER" id="PTHR43166">
    <property type="entry name" value="AMINO ACID IMPORT ATP-BINDING PROTEIN"/>
    <property type="match status" value="1"/>
</dbReference>
<evidence type="ECO:0000256" key="2">
    <source>
        <dbReference type="ARBA" id="ARBA00022448"/>
    </source>
</evidence>
<dbReference type="Gene3D" id="3.40.50.300">
    <property type="entry name" value="P-loop containing nucleotide triphosphate hydrolases"/>
    <property type="match status" value="1"/>
</dbReference>
<name>A0ABT6C871_9MICO</name>
<dbReference type="PROSITE" id="PS00211">
    <property type="entry name" value="ABC_TRANSPORTER_1"/>
    <property type="match status" value="1"/>
</dbReference>
<accession>A0ABT6C871</accession>
<dbReference type="Proteomes" id="UP001528912">
    <property type="component" value="Unassembled WGS sequence"/>
</dbReference>
<evidence type="ECO:0000313" key="7">
    <source>
        <dbReference type="Proteomes" id="UP001528912"/>
    </source>
</evidence>
<dbReference type="InterPro" id="IPR030679">
    <property type="entry name" value="ABC_ATPase_HisP-typ"/>
</dbReference>
<dbReference type="PROSITE" id="PS50893">
    <property type="entry name" value="ABC_TRANSPORTER_2"/>
    <property type="match status" value="1"/>
</dbReference>
<keyword evidence="7" id="KW-1185">Reference proteome</keyword>
<keyword evidence="4 6" id="KW-0067">ATP-binding</keyword>
<evidence type="ECO:0000256" key="1">
    <source>
        <dbReference type="ARBA" id="ARBA00005417"/>
    </source>
</evidence>
<sequence length="286" mass="31690">MTDTTTTADTRAVSDVPLVRALNVSKAFYGNEVLKGIDLDVREGEVVCLLGPSGSGKTTFLRCINQLETIDGGRIWIDGDLMGYDDRNGQLHRLHDKRIAAQRRDIGMVFQRFNLFPHMTALQNVMEGPVQVKGQGKGESRAAALELLERVGLQEHCAHFPAQLSGGQQQRVAIARALAMKPKLMLFDEPTSALDPELVGEVLAVMRELAQDGMTMIVVTHEMSFARQVADRVVFMDAGVVVESGPPAEVINRPQHERTRAFLSRLHAEEEHRREAIEDPLHGNDH</sequence>
<dbReference type="InterPro" id="IPR027417">
    <property type="entry name" value="P-loop_NTPase"/>
</dbReference>
<evidence type="ECO:0000259" key="5">
    <source>
        <dbReference type="PROSITE" id="PS50893"/>
    </source>
</evidence>
<feature type="domain" description="ABC transporter" evidence="5">
    <location>
        <begin position="19"/>
        <end position="263"/>
    </location>
</feature>
<dbReference type="SUPFAM" id="SSF52540">
    <property type="entry name" value="P-loop containing nucleoside triphosphate hydrolases"/>
    <property type="match status" value="1"/>
</dbReference>
<reference evidence="6 7" key="1">
    <citation type="submission" date="2023-03" db="EMBL/GenBank/DDBJ databases">
        <title>YIM 133296 draft genome.</title>
        <authorList>
            <person name="Xiong L."/>
        </authorList>
    </citation>
    <scope>NUCLEOTIDE SEQUENCE [LARGE SCALE GENOMIC DNA]</scope>
    <source>
        <strain evidence="6 7">YIM 133296</strain>
    </source>
</reference>
<comment type="caution">
    <text evidence="6">The sequence shown here is derived from an EMBL/GenBank/DDBJ whole genome shotgun (WGS) entry which is preliminary data.</text>
</comment>
<keyword evidence="2" id="KW-0813">Transport</keyword>
<dbReference type="InterPro" id="IPR003593">
    <property type="entry name" value="AAA+_ATPase"/>
</dbReference>
<dbReference type="PIRSF" id="PIRSF039085">
    <property type="entry name" value="ABC_ATPase_HisP"/>
    <property type="match status" value="1"/>
</dbReference>
<keyword evidence="3" id="KW-0547">Nucleotide-binding</keyword>
<evidence type="ECO:0000256" key="4">
    <source>
        <dbReference type="ARBA" id="ARBA00022840"/>
    </source>
</evidence>
<comment type="similarity">
    <text evidence="1">Belongs to the ABC transporter superfamily.</text>
</comment>
<gene>
    <name evidence="6" type="ORF">P4R38_12585</name>
</gene>
<dbReference type="Pfam" id="PF00005">
    <property type="entry name" value="ABC_tran"/>
    <property type="match status" value="1"/>
</dbReference>
<dbReference type="InterPro" id="IPR050086">
    <property type="entry name" value="MetN_ABC_transporter-like"/>
</dbReference>
<dbReference type="InterPro" id="IPR003439">
    <property type="entry name" value="ABC_transporter-like_ATP-bd"/>
</dbReference>
<dbReference type="SMART" id="SM00382">
    <property type="entry name" value="AAA"/>
    <property type="match status" value="1"/>
</dbReference>
<organism evidence="6 7">
    <name type="scientific">Luteipulveratus flavus</name>
    <dbReference type="NCBI Taxonomy" id="3031728"/>
    <lineage>
        <taxon>Bacteria</taxon>
        <taxon>Bacillati</taxon>
        <taxon>Actinomycetota</taxon>
        <taxon>Actinomycetes</taxon>
        <taxon>Micrococcales</taxon>
        <taxon>Dermacoccaceae</taxon>
        <taxon>Luteipulveratus</taxon>
    </lineage>
</organism>
<dbReference type="PANTHER" id="PTHR43166:SF4">
    <property type="entry name" value="PHOSPHONATES IMPORT ATP-BINDING PROTEIN PHNC"/>
    <property type="match status" value="1"/>
</dbReference>
<dbReference type="EMBL" id="JAROAV010000031">
    <property type="protein sequence ID" value="MDF8265085.1"/>
    <property type="molecule type" value="Genomic_DNA"/>
</dbReference>
<protein>
    <submittedName>
        <fullName evidence="6">Amino acid ABC transporter ATP-binding protein</fullName>
    </submittedName>
</protein>
<dbReference type="CDD" id="cd03262">
    <property type="entry name" value="ABC_HisP_GlnQ"/>
    <property type="match status" value="1"/>
</dbReference>
<proteinExistence type="inferred from homology"/>
<dbReference type="RefSeq" id="WP_277192420.1">
    <property type="nucleotide sequence ID" value="NZ_JAROAV010000031.1"/>
</dbReference>